<dbReference type="GO" id="GO:0005576">
    <property type="term" value="C:extracellular region"/>
    <property type="evidence" value="ECO:0007669"/>
    <property type="project" value="InterPro"/>
</dbReference>
<feature type="compositionally biased region" description="Basic residues" evidence="6">
    <location>
        <begin position="425"/>
        <end position="440"/>
    </location>
</feature>
<evidence type="ECO:0000259" key="7">
    <source>
        <dbReference type="PROSITE" id="PS50940"/>
    </source>
</evidence>
<feature type="non-terminal residue" evidence="8">
    <location>
        <position position="570"/>
    </location>
</feature>
<feature type="domain" description="Chitin-binding type-2" evidence="7">
    <location>
        <begin position="29"/>
        <end position="84"/>
    </location>
</feature>
<dbReference type="AlphaFoldDB" id="A0A443SNS2"/>
<feature type="compositionally biased region" description="Polar residues" evidence="6">
    <location>
        <begin position="441"/>
        <end position="450"/>
    </location>
</feature>
<comment type="caution">
    <text evidence="8">The sequence shown here is derived from an EMBL/GenBank/DDBJ whole genome shotgun (WGS) entry which is preliminary data.</text>
</comment>
<dbReference type="Pfam" id="PF01607">
    <property type="entry name" value="CBM_14"/>
    <property type="match status" value="1"/>
</dbReference>
<dbReference type="SUPFAM" id="SSF57625">
    <property type="entry name" value="Invertebrate chitin-binding proteins"/>
    <property type="match status" value="1"/>
</dbReference>
<dbReference type="OrthoDB" id="6020543at2759"/>
<evidence type="ECO:0000256" key="4">
    <source>
        <dbReference type="ARBA" id="ARBA00023157"/>
    </source>
</evidence>
<name>A0A443SNS2_9ACAR</name>
<keyword evidence="2" id="KW-0732">Signal</keyword>
<organism evidence="8 9">
    <name type="scientific">Leptotrombidium deliense</name>
    <dbReference type="NCBI Taxonomy" id="299467"/>
    <lineage>
        <taxon>Eukaryota</taxon>
        <taxon>Metazoa</taxon>
        <taxon>Ecdysozoa</taxon>
        <taxon>Arthropoda</taxon>
        <taxon>Chelicerata</taxon>
        <taxon>Arachnida</taxon>
        <taxon>Acari</taxon>
        <taxon>Acariformes</taxon>
        <taxon>Trombidiformes</taxon>
        <taxon>Prostigmata</taxon>
        <taxon>Anystina</taxon>
        <taxon>Parasitengona</taxon>
        <taxon>Trombiculoidea</taxon>
        <taxon>Trombiculidae</taxon>
        <taxon>Leptotrombidium</taxon>
    </lineage>
</organism>
<feature type="region of interest" description="Disordered" evidence="6">
    <location>
        <begin position="421"/>
        <end position="486"/>
    </location>
</feature>
<keyword evidence="5" id="KW-0325">Glycoprotein</keyword>
<dbReference type="PANTHER" id="PTHR23301:SF0">
    <property type="entry name" value="CHITIN-BINDING TYPE-2 DOMAIN-CONTAINING PROTEIN-RELATED"/>
    <property type="match status" value="1"/>
</dbReference>
<dbReference type="GO" id="GO:0008061">
    <property type="term" value="F:chitin binding"/>
    <property type="evidence" value="ECO:0007669"/>
    <property type="project" value="UniProtKB-KW"/>
</dbReference>
<protein>
    <recommendedName>
        <fullName evidence="7">Chitin-binding type-2 domain-containing protein</fullName>
    </recommendedName>
</protein>
<dbReference type="InterPro" id="IPR051940">
    <property type="entry name" value="Chitin_bind-dev_reg"/>
</dbReference>
<dbReference type="STRING" id="299467.A0A443SNS2"/>
<evidence type="ECO:0000256" key="2">
    <source>
        <dbReference type="ARBA" id="ARBA00022729"/>
    </source>
</evidence>
<dbReference type="PROSITE" id="PS50940">
    <property type="entry name" value="CHIT_BIND_II"/>
    <property type="match status" value="1"/>
</dbReference>
<sequence length="570" mass="65452">MNSRSLNQLISGQRFSAFQLLPSAANRSVFICPEKFGYFPDVRDCTRYFVCVFGEPLHESCTGGLYFSAELQTCDWPRNVLCANQDQNKETVKSFYNIADQGEEDDDYDYNVNNANEKKSNKTIANNGYSGLPPKNFTTIEVGYVNNVDNWEHKPQTNHTNIVNKAHSAHSNQRITQKQKTFRNINENERISTTTSTETPKIITDPLSHNNKINSDVELQAPKYEEAIPSLVDSKGGIHFSDGPGGTYGLNEQLPGVLNTGGEQQEMHLFIKPVFANENDKDFVTLEKSSKHALQRALISQKFNTVPKSKYEYIPVITPEKLFFKPTRNPFDLDDTPQYRTQNERKDDIVVRKDDRGYRSNQREIPKYQQQLFKQHQQLNHHFKNANQSFREYDTINMRNAYSIPNSEVVVIPIVVKEPKEQKQNHNRRGRVRVVPRKRLQSSTPASDNDPSYGVYFDDSRSYENMNPEGNKQRLSTKLESTTTPNSIAPTLPSAFTHQPSPQPQSYTSQSLHLQQIHKYYPLNNERSDYPLPIPNVETYRTTPSSIQNREKYSGFAKPIPVDDTYKNIE</sequence>
<dbReference type="InterPro" id="IPR036508">
    <property type="entry name" value="Chitin-bd_dom_sf"/>
</dbReference>
<dbReference type="Gene3D" id="2.170.140.10">
    <property type="entry name" value="Chitin binding domain"/>
    <property type="match status" value="1"/>
</dbReference>
<evidence type="ECO:0000256" key="6">
    <source>
        <dbReference type="SAM" id="MobiDB-lite"/>
    </source>
</evidence>
<dbReference type="PANTHER" id="PTHR23301">
    <property type="entry name" value="CHITIN BINDING PERITROPHIN-A"/>
    <property type="match status" value="1"/>
</dbReference>
<evidence type="ECO:0000256" key="3">
    <source>
        <dbReference type="ARBA" id="ARBA00022737"/>
    </source>
</evidence>
<accession>A0A443SNS2</accession>
<evidence type="ECO:0000313" key="8">
    <source>
        <dbReference type="EMBL" id="RWS29133.1"/>
    </source>
</evidence>
<dbReference type="Proteomes" id="UP000288716">
    <property type="component" value="Unassembled WGS sequence"/>
</dbReference>
<keyword evidence="9" id="KW-1185">Reference proteome</keyword>
<gene>
    <name evidence="8" type="ORF">B4U80_05645</name>
</gene>
<evidence type="ECO:0000256" key="5">
    <source>
        <dbReference type="ARBA" id="ARBA00023180"/>
    </source>
</evidence>
<reference evidence="8 9" key="1">
    <citation type="journal article" date="2018" name="Gigascience">
        <title>Genomes of trombidid mites reveal novel predicted allergens and laterally-transferred genes associated with secondary metabolism.</title>
        <authorList>
            <person name="Dong X."/>
            <person name="Chaisiri K."/>
            <person name="Xia D."/>
            <person name="Armstrong S.D."/>
            <person name="Fang Y."/>
            <person name="Donnelly M.J."/>
            <person name="Kadowaki T."/>
            <person name="McGarry J.W."/>
            <person name="Darby A.C."/>
            <person name="Makepeace B.L."/>
        </authorList>
    </citation>
    <scope>NUCLEOTIDE SEQUENCE [LARGE SCALE GENOMIC DNA]</scope>
    <source>
        <strain evidence="8">UoL-UT</strain>
    </source>
</reference>
<dbReference type="InterPro" id="IPR002557">
    <property type="entry name" value="Chitin-bd_dom"/>
</dbReference>
<evidence type="ECO:0000313" key="9">
    <source>
        <dbReference type="Proteomes" id="UP000288716"/>
    </source>
</evidence>
<keyword evidence="1" id="KW-0147">Chitin-binding</keyword>
<dbReference type="VEuPathDB" id="VectorBase:LDEU002907"/>
<proteinExistence type="predicted"/>
<feature type="compositionally biased region" description="Polar residues" evidence="6">
    <location>
        <begin position="463"/>
        <end position="486"/>
    </location>
</feature>
<evidence type="ECO:0000256" key="1">
    <source>
        <dbReference type="ARBA" id="ARBA00022669"/>
    </source>
</evidence>
<keyword evidence="4" id="KW-1015">Disulfide bond</keyword>
<keyword evidence="3" id="KW-0677">Repeat</keyword>
<dbReference type="EMBL" id="NCKV01001058">
    <property type="protein sequence ID" value="RWS29133.1"/>
    <property type="molecule type" value="Genomic_DNA"/>
</dbReference>
<dbReference type="SMART" id="SM00494">
    <property type="entry name" value="ChtBD2"/>
    <property type="match status" value="1"/>
</dbReference>